<gene>
    <name evidence="2" type="ORF">PVAP13_1KG360605</name>
</gene>
<keyword evidence="3" id="KW-1185">Reference proteome</keyword>
<evidence type="ECO:0000256" key="1">
    <source>
        <dbReference type="SAM" id="MobiDB-lite"/>
    </source>
</evidence>
<dbReference type="EMBL" id="CM029037">
    <property type="protein sequence ID" value="KAG2659502.1"/>
    <property type="molecule type" value="Genomic_DNA"/>
</dbReference>
<dbReference type="Proteomes" id="UP000823388">
    <property type="component" value="Chromosome 1K"/>
</dbReference>
<feature type="region of interest" description="Disordered" evidence="1">
    <location>
        <begin position="86"/>
        <end position="117"/>
    </location>
</feature>
<reference evidence="2" key="1">
    <citation type="submission" date="2020-05" db="EMBL/GenBank/DDBJ databases">
        <title>WGS assembly of Panicum virgatum.</title>
        <authorList>
            <person name="Lovell J.T."/>
            <person name="Jenkins J."/>
            <person name="Shu S."/>
            <person name="Juenger T.E."/>
            <person name="Schmutz J."/>
        </authorList>
    </citation>
    <scope>NUCLEOTIDE SEQUENCE</scope>
    <source>
        <strain evidence="2">AP13</strain>
    </source>
</reference>
<proteinExistence type="predicted"/>
<name>A0A8T0XDC7_PANVG</name>
<organism evidence="2 3">
    <name type="scientific">Panicum virgatum</name>
    <name type="common">Blackwell switchgrass</name>
    <dbReference type="NCBI Taxonomy" id="38727"/>
    <lineage>
        <taxon>Eukaryota</taxon>
        <taxon>Viridiplantae</taxon>
        <taxon>Streptophyta</taxon>
        <taxon>Embryophyta</taxon>
        <taxon>Tracheophyta</taxon>
        <taxon>Spermatophyta</taxon>
        <taxon>Magnoliopsida</taxon>
        <taxon>Liliopsida</taxon>
        <taxon>Poales</taxon>
        <taxon>Poaceae</taxon>
        <taxon>PACMAD clade</taxon>
        <taxon>Panicoideae</taxon>
        <taxon>Panicodae</taxon>
        <taxon>Paniceae</taxon>
        <taxon>Panicinae</taxon>
        <taxon>Panicum</taxon>
        <taxon>Panicum sect. Hiantes</taxon>
    </lineage>
</organism>
<evidence type="ECO:0000313" key="2">
    <source>
        <dbReference type="EMBL" id="KAG2659502.1"/>
    </source>
</evidence>
<evidence type="ECO:0000313" key="3">
    <source>
        <dbReference type="Proteomes" id="UP000823388"/>
    </source>
</evidence>
<comment type="caution">
    <text evidence="2">The sequence shown here is derived from an EMBL/GenBank/DDBJ whole genome shotgun (WGS) entry which is preliminary data.</text>
</comment>
<sequence>MHAQFFKTRRAKPLGAGCLVPSIKVRAVSGRKGPTVIVRPAGAIAWIGAAVVAGPPPRRRTARPMAAWQAVYGINRLIISSSRSHYPPHLLPHHHLPNPGEHEQPPATRNESVGFRG</sequence>
<dbReference type="AlphaFoldDB" id="A0A8T0XDC7"/>
<accession>A0A8T0XDC7</accession>
<protein>
    <submittedName>
        <fullName evidence="2">Uncharacterized protein</fullName>
    </submittedName>
</protein>